<keyword evidence="2" id="KW-1185">Reference proteome</keyword>
<dbReference type="InterPro" id="IPR009228">
    <property type="entry name" value="Capsid_scaffold_GpO"/>
</dbReference>
<comment type="caution">
    <text evidence="1">The sequence shown here is derived from an EMBL/GenBank/DDBJ whole genome shotgun (WGS) entry which is preliminary data.</text>
</comment>
<dbReference type="Pfam" id="PF05929">
    <property type="entry name" value="Phage_GPO"/>
    <property type="match status" value="1"/>
</dbReference>
<reference evidence="2" key="1">
    <citation type="submission" date="2021-01" db="EMBL/GenBank/DDBJ databases">
        <title>Genome public.</title>
        <authorList>
            <person name="Liu C."/>
            <person name="Sun Q."/>
        </authorList>
    </citation>
    <scope>NUCLEOTIDE SEQUENCE [LARGE SCALE GENOMIC DNA]</scope>
    <source>
        <strain evidence="2">CGMCC 1.18722</strain>
    </source>
</reference>
<evidence type="ECO:0000313" key="2">
    <source>
        <dbReference type="Proteomes" id="UP000638570"/>
    </source>
</evidence>
<organism evidence="1 2">
    <name type="scientific">Zobellella iuensis</name>
    <dbReference type="NCBI Taxonomy" id="2803811"/>
    <lineage>
        <taxon>Bacteria</taxon>
        <taxon>Pseudomonadati</taxon>
        <taxon>Pseudomonadota</taxon>
        <taxon>Gammaproteobacteria</taxon>
        <taxon>Aeromonadales</taxon>
        <taxon>Aeromonadaceae</taxon>
        <taxon>Zobellella</taxon>
    </lineage>
</organism>
<sequence length="192" mass="21649">MMSDSSIRTGWICIATEGDTVDNRHISAQWLNEMASAYNPDFYTAIIWPDHKRTEDAMGHVIALKAEKVAGKTKLFAVLKPSRQLQLLNSMGQYQFCSIEPWPDFAGTGKHYLIGLGVTNQPASTGTTHMQFSHGQRMIAKSEPLRFSQAKQVGPDELQKLIDEVKRIAKSQMEMERKLYHAADQARGFYLT</sequence>
<accession>A0ABS1QP55</accession>
<dbReference type="EMBL" id="JAERTZ010000012">
    <property type="protein sequence ID" value="MBL1376639.1"/>
    <property type="molecule type" value="Genomic_DNA"/>
</dbReference>
<name>A0ABS1QP55_9GAMM</name>
<dbReference type="Proteomes" id="UP000638570">
    <property type="component" value="Unassembled WGS sequence"/>
</dbReference>
<evidence type="ECO:0000313" key="1">
    <source>
        <dbReference type="EMBL" id="MBL1376639.1"/>
    </source>
</evidence>
<proteinExistence type="predicted"/>
<gene>
    <name evidence="1" type="ORF">JKV55_04705</name>
</gene>
<protein>
    <submittedName>
        <fullName evidence="1">GPO family capsid scaffolding protein</fullName>
    </submittedName>
</protein>